<dbReference type="PANTHER" id="PTHR43791:SF43">
    <property type="entry name" value="MAJOR FACILITATOR SUPERFAMILY (MFS) PROFILE DOMAIN-CONTAINING PROTEIN"/>
    <property type="match status" value="1"/>
</dbReference>
<dbReference type="InterPro" id="IPR011701">
    <property type="entry name" value="MFS"/>
</dbReference>
<keyword evidence="3 6" id="KW-0812">Transmembrane</keyword>
<keyword evidence="2" id="KW-0813">Transport</keyword>
<evidence type="ECO:0000313" key="7">
    <source>
        <dbReference type="EMBL" id="OKL58743.1"/>
    </source>
</evidence>
<evidence type="ECO:0000256" key="5">
    <source>
        <dbReference type="ARBA" id="ARBA00023136"/>
    </source>
</evidence>
<protein>
    <recommendedName>
        <fullName evidence="9">Major facilitator superfamily (MFS) profile domain-containing protein</fullName>
    </recommendedName>
</protein>
<comment type="subcellular location">
    <subcellularLocation>
        <location evidence="1">Membrane</location>
        <topology evidence="1">Multi-pass membrane protein</topology>
    </subcellularLocation>
</comment>
<organism evidence="7 8">
    <name type="scientific">Talaromyces atroroseus</name>
    <dbReference type="NCBI Taxonomy" id="1441469"/>
    <lineage>
        <taxon>Eukaryota</taxon>
        <taxon>Fungi</taxon>
        <taxon>Dikarya</taxon>
        <taxon>Ascomycota</taxon>
        <taxon>Pezizomycotina</taxon>
        <taxon>Eurotiomycetes</taxon>
        <taxon>Eurotiomycetidae</taxon>
        <taxon>Eurotiales</taxon>
        <taxon>Trichocomaceae</taxon>
        <taxon>Talaromyces</taxon>
        <taxon>Talaromyces sect. Trachyspermi</taxon>
    </lineage>
</organism>
<name>A0A225AHL2_TALAT</name>
<sequence>MGIAGAKNYETIYGLRFFIGFFAAIAFPGFAALLAAWYTPAELGKRMALYEVSENIAGMFSGYIQSGFWLFIFDGLISLPIAVWGFYAIPDQPRDTRARWLRQEERTLAIERMDRIGRKAVKKINWVRFKRLWQTWHMYLFVACYVLYGAFSWGDGYFGLWLQSLNYSVEDVNNIPTAGQGAAVVNSILSGFVSDWLENRPLVIVIDMMICLLGNAFLAVWTAPTALKFVGYIFITTGLPAQSLTMTWLSEVCQGNAMLRGMIVAIGNTFIYAITAWALVLLFPAEDAPHYKYGYQICAGFIGLGVVSVFVILWAIWRDVKTGRAWRNEIGLLEYEKWIREDAEDGNDGALPTRSTG</sequence>
<dbReference type="Gene3D" id="1.20.1250.20">
    <property type="entry name" value="MFS general substrate transporter like domains"/>
    <property type="match status" value="2"/>
</dbReference>
<dbReference type="RefSeq" id="XP_020118864.1">
    <property type="nucleotide sequence ID" value="XM_020268605.1"/>
</dbReference>
<proteinExistence type="predicted"/>
<dbReference type="EMBL" id="LFMY01000009">
    <property type="protein sequence ID" value="OKL58743.1"/>
    <property type="molecule type" value="Genomic_DNA"/>
</dbReference>
<feature type="transmembrane region" description="Helical" evidence="6">
    <location>
        <begin position="204"/>
        <end position="223"/>
    </location>
</feature>
<dbReference type="GO" id="GO:0016020">
    <property type="term" value="C:membrane"/>
    <property type="evidence" value="ECO:0007669"/>
    <property type="project" value="UniProtKB-SubCell"/>
</dbReference>
<evidence type="ECO:0000313" key="8">
    <source>
        <dbReference type="Proteomes" id="UP000214365"/>
    </source>
</evidence>
<evidence type="ECO:0000256" key="3">
    <source>
        <dbReference type="ARBA" id="ARBA00022692"/>
    </source>
</evidence>
<feature type="transmembrane region" description="Helical" evidence="6">
    <location>
        <begin position="261"/>
        <end position="281"/>
    </location>
</feature>
<accession>A0A225AHL2</accession>
<feature type="transmembrane region" description="Helical" evidence="6">
    <location>
        <begin position="68"/>
        <end position="89"/>
    </location>
</feature>
<feature type="transmembrane region" description="Helical" evidence="6">
    <location>
        <begin position="12"/>
        <end position="38"/>
    </location>
</feature>
<reference evidence="7 8" key="1">
    <citation type="submission" date="2015-06" db="EMBL/GenBank/DDBJ databases">
        <title>Talaromyces atroroseus IBT 11181 draft genome.</title>
        <authorList>
            <person name="Rasmussen K.B."/>
            <person name="Rasmussen S."/>
            <person name="Petersen B."/>
            <person name="Sicheritz-Ponten T."/>
            <person name="Mortensen U.H."/>
            <person name="Thrane U."/>
        </authorList>
    </citation>
    <scope>NUCLEOTIDE SEQUENCE [LARGE SCALE GENOMIC DNA]</scope>
    <source>
        <strain evidence="7 8">IBT 11181</strain>
    </source>
</reference>
<dbReference type="AlphaFoldDB" id="A0A225AHL2"/>
<dbReference type="Pfam" id="PF07690">
    <property type="entry name" value="MFS_1"/>
    <property type="match status" value="1"/>
</dbReference>
<dbReference type="PANTHER" id="PTHR43791">
    <property type="entry name" value="PERMEASE-RELATED"/>
    <property type="match status" value="1"/>
</dbReference>
<feature type="transmembrane region" description="Helical" evidence="6">
    <location>
        <begin position="138"/>
        <end position="158"/>
    </location>
</feature>
<dbReference type="SUPFAM" id="SSF103473">
    <property type="entry name" value="MFS general substrate transporter"/>
    <property type="match status" value="1"/>
</dbReference>
<feature type="transmembrane region" description="Helical" evidence="6">
    <location>
        <begin position="229"/>
        <end position="249"/>
    </location>
</feature>
<keyword evidence="4 6" id="KW-1133">Transmembrane helix</keyword>
<evidence type="ECO:0000256" key="6">
    <source>
        <dbReference type="SAM" id="Phobius"/>
    </source>
</evidence>
<evidence type="ECO:0000256" key="1">
    <source>
        <dbReference type="ARBA" id="ARBA00004141"/>
    </source>
</evidence>
<evidence type="ECO:0000256" key="2">
    <source>
        <dbReference type="ARBA" id="ARBA00022448"/>
    </source>
</evidence>
<gene>
    <name evidence="7" type="ORF">UA08_06297</name>
</gene>
<feature type="transmembrane region" description="Helical" evidence="6">
    <location>
        <begin position="293"/>
        <end position="317"/>
    </location>
</feature>
<dbReference type="Proteomes" id="UP000214365">
    <property type="component" value="Unassembled WGS sequence"/>
</dbReference>
<dbReference type="STRING" id="1441469.A0A225AHL2"/>
<evidence type="ECO:0000256" key="4">
    <source>
        <dbReference type="ARBA" id="ARBA00022989"/>
    </source>
</evidence>
<evidence type="ECO:0008006" key="9">
    <source>
        <dbReference type="Google" id="ProtNLM"/>
    </source>
</evidence>
<keyword evidence="5 6" id="KW-0472">Membrane</keyword>
<dbReference type="GO" id="GO:0022857">
    <property type="term" value="F:transmembrane transporter activity"/>
    <property type="evidence" value="ECO:0007669"/>
    <property type="project" value="InterPro"/>
</dbReference>
<keyword evidence="8" id="KW-1185">Reference proteome</keyword>
<dbReference type="InterPro" id="IPR036259">
    <property type="entry name" value="MFS_trans_sf"/>
</dbReference>
<comment type="caution">
    <text evidence="7">The sequence shown here is derived from an EMBL/GenBank/DDBJ whole genome shotgun (WGS) entry which is preliminary data.</text>
</comment>
<feature type="transmembrane region" description="Helical" evidence="6">
    <location>
        <begin position="178"/>
        <end position="197"/>
    </location>
</feature>
<dbReference type="GeneID" id="31006053"/>
<dbReference type="OrthoDB" id="3639251at2759"/>